<feature type="region of interest" description="Disordered" evidence="9">
    <location>
        <begin position="47"/>
        <end position="67"/>
    </location>
</feature>
<keyword evidence="13" id="KW-1185">Reference proteome</keyword>
<evidence type="ECO:0000256" key="9">
    <source>
        <dbReference type="SAM" id="MobiDB-lite"/>
    </source>
</evidence>
<feature type="transmembrane region" description="Helical" evidence="10">
    <location>
        <begin position="260"/>
        <end position="280"/>
    </location>
</feature>
<dbReference type="InterPro" id="IPR044775">
    <property type="entry name" value="MFS_ERD6/Tret1-like"/>
</dbReference>
<sequence>MSVLGQSPSIWCDVEAVVEDRDNCRMESDSSKIHAIMLAADKRETRNRDSGCDLSSAGTDSPSSYRWIKDDNSTGSYSCSSCEATVDQTSVVYQQLAETLAQARLNNSDSKETLDMPSSSMVVSESLIALNPIRPDDFKEEDNSMSMDYPDEKKQNDRLSNGSQILTFPDPSSKMETASRKSRGRLFPQVLASLALAIAALIEGYSSGYTSPALASMTQANSSIPVNDQQASWIGSLMPLNALIGGIVGGSIVEHFGRKTTIMATGPPYILSWLLITFATNLPMVYAGRSIQGFCVGLTTLTLPIYLGETIQPEVRGSLGLLPTTIGNIGILFCYILGSYIDWKVLAAIGAALPLPFLAFMWFIPETPRWYISKGRYTEARESLQWLRGGKTDVQDEFLEIENNYKNQTVGGGARELLKMAYLRPLLISLGLMFFQQLSGINAVIFYTVSIFEKSGGSVDSNLSSIIIGLANFIATLGSNMVIDRVGRKVLLNISGFFMAISLGALGVFFILQHLEHDLEHVGWLPLATFIVYIVAFSIGYGPIPWLMMGEIFPSKVRGHAASVATAFNWACSFAVTKFFNDLIATIGAHGAFWFFGFFCFISIFFVSIFVPETKGHSLENIEKRMMEKKPKKNIESTHL</sequence>
<feature type="domain" description="Major facilitator superfamily (MFS) profile" evidence="11">
    <location>
        <begin position="192"/>
        <end position="615"/>
    </location>
</feature>
<dbReference type="FunFam" id="1.20.1250.20:FF:000055">
    <property type="entry name" value="Facilitated trehalose transporter Tret1-2 homolog"/>
    <property type="match status" value="1"/>
</dbReference>
<dbReference type="Gene3D" id="1.20.1250.20">
    <property type="entry name" value="MFS general substrate transporter like domains"/>
    <property type="match status" value="1"/>
</dbReference>
<evidence type="ECO:0000256" key="8">
    <source>
        <dbReference type="RuleBase" id="RU003346"/>
    </source>
</evidence>
<feature type="transmembrane region" description="Helical" evidence="10">
    <location>
        <begin position="426"/>
        <end position="451"/>
    </location>
</feature>
<protein>
    <recommendedName>
        <fullName evidence="11">Major facilitator superfamily (MFS) profile domain-containing protein</fullName>
    </recommendedName>
</protein>
<evidence type="ECO:0000256" key="5">
    <source>
        <dbReference type="ARBA" id="ARBA00023136"/>
    </source>
</evidence>
<dbReference type="InterPro" id="IPR020846">
    <property type="entry name" value="MFS_dom"/>
</dbReference>
<dbReference type="InterPro" id="IPR005828">
    <property type="entry name" value="MFS_sugar_transport-like"/>
</dbReference>
<proteinExistence type="inferred from homology"/>
<dbReference type="GO" id="GO:0005886">
    <property type="term" value="C:plasma membrane"/>
    <property type="evidence" value="ECO:0007669"/>
    <property type="project" value="UniProtKB-SubCell"/>
</dbReference>
<reference evidence="12" key="1">
    <citation type="submission" date="2021-11" db="EMBL/GenBank/DDBJ databases">
        <authorList>
            <person name="Schell T."/>
        </authorList>
    </citation>
    <scope>NUCLEOTIDE SEQUENCE</scope>
    <source>
        <strain evidence="12">M5</strain>
    </source>
</reference>
<dbReference type="PANTHER" id="PTHR48021">
    <property type="match status" value="1"/>
</dbReference>
<dbReference type="AlphaFoldDB" id="A0A8J2WBQ5"/>
<feature type="transmembrane region" description="Helical" evidence="10">
    <location>
        <begin position="190"/>
        <end position="211"/>
    </location>
</feature>
<comment type="similarity">
    <text evidence="7">Belongs to the major facilitator superfamily. Sugar transporter (TC 2.A.1.1) family. Trehalose transporter subfamily.</text>
</comment>
<dbReference type="PROSITE" id="PS00217">
    <property type="entry name" value="SUGAR_TRANSPORT_2"/>
    <property type="match status" value="1"/>
</dbReference>
<dbReference type="OrthoDB" id="6339427at2759"/>
<dbReference type="InterPro" id="IPR036259">
    <property type="entry name" value="MFS_trans_sf"/>
</dbReference>
<dbReference type="InterPro" id="IPR050549">
    <property type="entry name" value="MFS_Trehalose_Transporter"/>
</dbReference>
<keyword evidence="4 10" id="KW-1133">Transmembrane helix</keyword>
<evidence type="ECO:0000256" key="4">
    <source>
        <dbReference type="ARBA" id="ARBA00022989"/>
    </source>
</evidence>
<dbReference type="GO" id="GO:0051119">
    <property type="term" value="F:sugar transmembrane transporter activity"/>
    <property type="evidence" value="ECO:0007669"/>
    <property type="project" value="InterPro"/>
</dbReference>
<evidence type="ECO:0000313" key="12">
    <source>
        <dbReference type="EMBL" id="CAH0100273.1"/>
    </source>
</evidence>
<dbReference type="InterPro" id="IPR003663">
    <property type="entry name" value="Sugar/inositol_transpt"/>
</dbReference>
<feature type="transmembrane region" description="Helical" evidence="10">
    <location>
        <begin position="592"/>
        <end position="611"/>
    </location>
</feature>
<feature type="region of interest" description="Disordered" evidence="9">
    <location>
        <begin position="135"/>
        <end position="180"/>
    </location>
</feature>
<keyword evidence="6" id="KW-0325">Glycoprotein</keyword>
<dbReference type="PANTHER" id="PTHR48021:SF1">
    <property type="entry name" value="GH07001P-RELATED"/>
    <property type="match status" value="1"/>
</dbReference>
<keyword evidence="5 10" id="KW-0472">Membrane</keyword>
<evidence type="ECO:0000256" key="7">
    <source>
        <dbReference type="ARBA" id="ARBA00024348"/>
    </source>
</evidence>
<gene>
    <name evidence="12" type="ORF">DGAL_LOCUS2495</name>
</gene>
<comment type="caution">
    <text evidence="12">The sequence shown here is derived from an EMBL/GenBank/DDBJ whole genome shotgun (WGS) entry which is preliminary data.</text>
</comment>
<feature type="transmembrane region" description="Helical" evidence="10">
    <location>
        <begin position="561"/>
        <end position="580"/>
    </location>
</feature>
<evidence type="ECO:0000256" key="2">
    <source>
        <dbReference type="ARBA" id="ARBA00022475"/>
    </source>
</evidence>
<name>A0A8J2WBQ5_9CRUS</name>
<dbReference type="SUPFAM" id="SSF103473">
    <property type="entry name" value="MFS general substrate transporter"/>
    <property type="match status" value="1"/>
</dbReference>
<dbReference type="NCBIfam" id="TIGR00879">
    <property type="entry name" value="SP"/>
    <property type="match status" value="1"/>
</dbReference>
<evidence type="ECO:0000259" key="11">
    <source>
        <dbReference type="PROSITE" id="PS50850"/>
    </source>
</evidence>
<keyword evidence="8" id="KW-0813">Transport</keyword>
<evidence type="ECO:0000256" key="6">
    <source>
        <dbReference type="ARBA" id="ARBA00023180"/>
    </source>
</evidence>
<dbReference type="EMBL" id="CAKKLH010000035">
    <property type="protein sequence ID" value="CAH0100273.1"/>
    <property type="molecule type" value="Genomic_DNA"/>
</dbReference>
<dbReference type="CDD" id="cd17358">
    <property type="entry name" value="MFS_GLUT6_8_Class3_like"/>
    <property type="match status" value="1"/>
</dbReference>
<keyword evidence="3 10" id="KW-0812">Transmembrane</keyword>
<feature type="transmembrane region" description="Helical" evidence="10">
    <location>
        <begin position="490"/>
        <end position="512"/>
    </location>
</feature>
<dbReference type="InterPro" id="IPR005829">
    <property type="entry name" value="Sugar_transporter_CS"/>
</dbReference>
<dbReference type="PRINTS" id="PR00171">
    <property type="entry name" value="SUGRTRNSPORT"/>
</dbReference>
<dbReference type="Proteomes" id="UP000789390">
    <property type="component" value="Unassembled WGS sequence"/>
</dbReference>
<dbReference type="Pfam" id="PF00083">
    <property type="entry name" value="Sugar_tr"/>
    <property type="match status" value="1"/>
</dbReference>
<keyword evidence="2" id="KW-1003">Cell membrane</keyword>
<evidence type="ECO:0000256" key="10">
    <source>
        <dbReference type="SAM" id="Phobius"/>
    </source>
</evidence>
<comment type="subcellular location">
    <subcellularLocation>
        <location evidence="1">Cell membrane</location>
        <topology evidence="1">Multi-pass membrane protein</topology>
    </subcellularLocation>
</comment>
<feature type="transmembrane region" description="Helical" evidence="10">
    <location>
        <begin position="319"/>
        <end position="338"/>
    </location>
</feature>
<dbReference type="PROSITE" id="PS50850">
    <property type="entry name" value="MFS"/>
    <property type="match status" value="1"/>
</dbReference>
<evidence type="ECO:0000313" key="13">
    <source>
        <dbReference type="Proteomes" id="UP000789390"/>
    </source>
</evidence>
<feature type="transmembrane region" description="Helical" evidence="10">
    <location>
        <begin position="286"/>
        <end position="307"/>
    </location>
</feature>
<organism evidence="12 13">
    <name type="scientific">Daphnia galeata</name>
    <dbReference type="NCBI Taxonomy" id="27404"/>
    <lineage>
        <taxon>Eukaryota</taxon>
        <taxon>Metazoa</taxon>
        <taxon>Ecdysozoa</taxon>
        <taxon>Arthropoda</taxon>
        <taxon>Crustacea</taxon>
        <taxon>Branchiopoda</taxon>
        <taxon>Diplostraca</taxon>
        <taxon>Cladocera</taxon>
        <taxon>Anomopoda</taxon>
        <taxon>Daphniidae</taxon>
        <taxon>Daphnia</taxon>
    </lineage>
</organism>
<feature type="transmembrane region" description="Helical" evidence="10">
    <location>
        <begin position="524"/>
        <end position="549"/>
    </location>
</feature>
<feature type="transmembrane region" description="Helical" evidence="10">
    <location>
        <begin position="231"/>
        <end position="253"/>
    </location>
</feature>
<evidence type="ECO:0000256" key="1">
    <source>
        <dbReference type="ARBA" id="ARBA00004651"/>
    </source>
</evidence>
<feature type="transmembrane region" description="Helical" evidence="10">
    <location>
        <begin position="463"/>
        <end position="483"/>
    </location>
</feature>
<evidence type="ECO:0000256" key="3">
    <source>
        <dbReference type="ARBA" id="ARBA00022692"/>
    </source>
</evidence>
<feature type="transmembrane region" description="Helical" evidence="10">
    <location>
        <begin position="344"/>
        <end position="364"/>
    </location>
</feature>
<accession>A0A8J2WBQ5</accession>